<name>I3SZU5_LOTJA</name>
<accession>I3SZU5</accession>
<protein>
    <submittedName>
        <fullName evidence="1">Uncharacterized protein</fullName>
    </submittedName>
</protein>
<sequence length="42" mass="4905">MQVISSNYMYPMELCNAFPLHFFYKGKKLHAFVNGNLFSNMA</sequence>
<dbReference type="AlphaFoldDB" id="I3SZU5"/>
<dbReference type="EMBL" id="BT145993">
    <property type="protein sequence ID" value="AFK45787.1"/>
    <property type="molecule type" value="mRNA"/>
</dbReference>
<reference evidence="1" key="1">
    <citation type="submission" date="2012-05" db="EMBL/GenBank/DDBJ databases">
        <authorList>
            <person name="Krishnakumar V."/>
            <person name="Cheung F."/>
            <person name="Xiao Y."/>
            <person name="Chan A."/>
            <person name="Moskal W.A."/>
            <person name="Town C.D."/>
        </authorList>
    </citation>
    <scope>NUCLEOTIDE SEQUENCE</scope>
</reference>
<proteinExistence type="evidence at transcript level"/>
<organism evidence="1">
    <name type="scientific">Lotus japonicus</name>
    <name type="common">Lotus corniculatus var. japonicus</name>
    <dbReference type="NCBI Taxonomy" id="34305"/>
    <lineage>
        <taxon>Eukaryota</taxon>
        <taxon>Viridiplantae</taxon>
        <taxon>Streptophyta</taxon>
        <taxon>Embryophyta</taxon>
        <taxon>Tracheophyta</taxon>
        <taxon>Spermatophyta</taxon>
        <taxon>Magnoliopsida</taxon>
        <taxon>eudicotyledons</taxon>
        <taxon>Gunneridae</taxon>
        <taxon>Pentapetalae</taxon>
        <taxon>rosids</taxon>
        <taxon>fabids</taxon>
        <taxon>Fabales</taxon>
        <taxon>Fabaceae</taxon>
        <taxon>Papilionoideae</taxon>
        <taxon>50 kb inversion clade</taxon>
        <taxon>NPAAA clade</taxon>
        <taxon>Hologalegina</taxon>
        <taxon>robinioid clade</taxon>
        <taxon>Loteae</taxon>
        <taxon>Lotus</taxon>
    </lineage>
</organism>
<evidence type="ECO:0000313" key="1">
    <source>
        <dbReference type="EMBL" id="AFK45787.1"/>
    </source>
</evidence>